<protein>
    <recommendedName>
        <fullName evidence="3">thioredoxin-dependent peroxiredoxin</fullName>
        <ecNumber evidence="3">1.11.1.24</ecNumber>
    </recommendedName>
    <alternativeName>
        <fullName evidence="9">Thioredoxin peroxidase</fullName>
    </alternativeName>
    <alternativeName>
        <fullName evidence="11">Thioredoxin-dependent peroxiredoxin Bcp</fullName>
    </alternativeName>
</protein>
<dbReference type="Proteomes" id="UP000177583">
    <property type="component" value="Unassembled WGS sequence"/>
</dbReference>
<dbReference type="Gene3D" id="3.40.30.10">
    <property type="entry name" value="Glutaredoxin"/>
    <property type="match status" value="1"/>
</dbReference>
<keyword evidence="6" id="KW-0560">Oxidoreductase</keyword>
<comment type="catalytic activity">
    <reaction evidence="12">
        <text>a hydroperoxide + [thioredoxin]-dithiol = an alcohol + [thioredoxin]-disulfide + H2O</text>
        <dbReference type="Rhea" id="RHEA:62620"/>
        <dbReference type="Rhea" id="RHEA-COMP:10698"/>
        <dbReference type="Rhea" id="RHEA-COMP:10700"/>
        <dbReference type="ChEBI" id="CHEBI:15377"/>
        <dbReference type="ChEBI" id="CHEBI:29950"/>
        <dbReference type="ChEBI" id="CHEBI:30879"/>
        <dbReference type="ChEBI" id="CHEBI:35924"/>
        <dbReference type="ChEBI" id="CHEBI:50058"/>
        <dbReference type="EC" id="1.11.1.24"/>
    </reaction>
</comment>
<keyword evidence="4" id="KW-0575">Peroxidase</keyword>
<comment type="caution">
    <text evidence="15">The sequence shown here is derived from an EMBL/GenBank/DDBJ whole genome shotgun (WGS) entry which is preliminary data.</text>
</comment>
<dbReference type="InterPro" id="IPR013766">
    <property type="entry name" value="Thioredoxin_domain"/>
</dbReference>
<evidence type="ECO:0000256" key="10">
    <source>
        <dbReference type="ARBA" id="ARBA00038489"/>
    </source>
</evidence>
<accession>A0A1F6GVB7</accession>
<evidence type="ECO:0000256" key="3">
    <source>
        <dbReference type="ARBA" id="ARBA00013017"/>
    </source>
</evidence>
<dbReference type="PANTHER" id="PTHR42801">
    <property type="entry name" value="THIOREDOXIN-DEPENDENT PEROXIDE REDUCTASE"/>
    <property type="match status" value="1"/>
</dbReference>
<dbReference type="CDD" id="cd03017">
    <property type="entry name" value="PRX_BCP"/>
    <property type="match status" value="1"/>
</dbReference>
<dbReference type="EMBL" id="MFNF01000026">
    <property type="protein sequence ID" value="OGH02075.1"/>
    <property type="molecule type" value="Genomic_DNA"/>
</dbReference>
<keyword evidence="8" id="KW-0676">Redox-active center</keyword>
<gene>
    <name evidence="15" type="ORF">A2557_10555</name>
</gene>
<dbReference type="InterPro" id="IPR036249">
    <property type="entry name" value="Thioredoxin-like_sf"/>
</dbReference>
<evidence type="ECO:0000256" key="1">
    <source>
        <dbReference type="ARBA" id="ARBA00003330"/>
    </source>
</evidence>
<dbReference type="GO" id="GO:0045454">
    <property type="term" value="P:cell redox homeostasis"/>
    <property type="evidence" value="ECO:0007669"/>
    <property type="project" value="TreeGrafter"/>
</dbReference>
<evidence type="ECO:0000259" key="14">
    <source>
        <dbReference type="PROSITE" id="PS51352"/>
    </source>
</evidence>
<dbReference type="PROSITE" id="PS51352">
    <property type="entry name" value="THIOREDOXIN_2"/>
    <property type="match status" value="1"/>
</dbReference>
<keyword evidence="7" id="KW-1015">Disulfide bond</keyword>
<feature type="active site" description="Cysteine sulfenic acid (-SOH) intermediate; for peroxidase activity" evidence="13">
    <location>
        <position position="50"/>
    </location>
</feature>
<comment type="function">
    <text evidence="1">Thiol-specific peroxidase that catalyzes the reduction of hydrogen peroxide and organic hydroperoxides to water and alcohols, respectively. Plays a role in cell protection against oxidative stress by detoxifying peroxides and as sensor of hydrogen peroxide-mediated signaling events.</text>
</comment>
<dbReference type="PANTHER" id="PTHR42801:SF4">
    <property type="entry name" value="AHPC_TSA FAMILY PROTEIN"/>
    <property type="match status" value="1"/>
</dbReference>
<dbReference type="PIRSF" id="PIRSF000239">
    <property type="entry name" value="AHPC"/>
    <property type="match status" value="1"/>
</dbReference>
<evidence type="ECO:0000256" key="5">
    <source>
        <dbReference type="ARBA" id="ARBA00022862"/>
    </source>
</evidence>
<dbReference type="GO" id="GO:0008379">
    <property type="term" value="F:thioredoxin peroxidase activity"/>
    <property type="evidence" value="ECO:0007669"/>
    <property type="project" value="TreeGrafter"/>
</dbReference>
<dbReference type="AlphaFoldDB" id="A0A1F6GVB7"/>
<dbReference type="InterPro" id="IPR024706">
    <property type="entry name" value="Peroxiredoxin_AhpC-typ"/>
</dbReference>
<evidence type="ECO:0000256" key="11">
    <source>
        <dbReference type="ARBA" id="ARBA00042639"/>
    </source>
</evidence>
<sequence>MIKVGEKVPDFVLNGINAQGQAQEYSLKDLLKGQRYLVLYFYPRDNTPGCTTEACDFRDQQESLGEKVTTVGVSPDSVSTHQKFREKQGLNFPLLCDPDHRMLEAYQAWGLKKLYGKESMGVVRSTCLIKGDGTLVKHWPKVKVAGHVAQVLEAIAGA</sequence>
<proteinExistence type="inferred from homology"/>
<evidence type="ECO:0000256" key="8">
    <source>
        <dbReference type="ARBA" id="ARBA00023284"/>
    </source>
</evidence>
<dbReference type="GO" id="GO:0005737">
    <property type="term" value="C:cytoplasm"/>
    <property type="evidence" value="ECO:0007669"/>
    <property type="project" value="TreeGrafter"/>
</dbReference>
<organism evidence="15 16">
    <name type="scientific">Candidatus Lambdaproteobacteria bacterium RIFOXYD2_FULL_56_26</name>
    <dbReference type="NCBI Taxonomy" id="1817773"/>
    <lineage>
        <taxon>Bacteria</taxon>
        <taxon>Pseudomonadati</taxon>
        <taxon>Pseudomonadota</taxon>
        <taxon>Candidatus Lambdaproteobacteria</taxon>
    </lineage>
</organism>
<evidence type="ECO:0000313" key="16">
    <source>
        <dbReference type="Proteomes" id="UP000177583"/>
    </source>
</evidence>
<dbReference type="Pfam" id="PF00578">
    <property type="entry name" value="AhpC-TSA"/>
    <property type="match status" value="1"/>
</dbReference>
<evidence type="ECO:0000256" key="13">
    <source>
        <dbReference type="PIRSR" id="PIRSR000239-1"/>
    </source>
</evidence>
<evidence type="ECO:0000256" key="7">
    <source>
        <dbReference type="ARBA" id="ARBA00023157"/>
    </source>
</evidence>
<evidence type="ECO:0000256" key="9">
    <source>
        <dbReference type="ARBA" id="ARBA00032824"/>
    </source>
</evidence>
<feature type="domain" description="Thioredoxin" evidence="14">
    <location>
        <begin position="2"/>
        <end position="158"/>
    </location>
</feature>
<dbReference type="InterPro" id="IPR000866">
    <property type="entry name" value="AhpC/TSA"/>
</dbReference>
<evidence type="ECO:0000256" key="12">
    <source>
        <dbReference type="ARBA" id="ARBA00049091"/>
    </source>
</evidence>
<comment type="subunit">
    <text evidence="2">Monomer.</text>
</comment>
<dbReference type="SUPFAM" id="SSF52833">
    <property type="entry name" value="Thioredoxin-like"/>
    <property type="match status" value="1"/>
</dbReference>
<keyword evidence="5" id="KW-0049">Antioxidant</keyword>
<dbReference type="FunFam" id="3.40.30.10:FF:000007">
    <property type="entry name" value="Thioredoxin-dependent thiol peroxidase"/>
    <property type="match status" value="1"/>
</dbReference>
<dbReference type="InterPro" id="IPR050924">
    <property type="entry name" value="Peroxiredoxin_BCP/PrxQ"/>
</dbReference>
<dbReference type="GO" id="GO:0034599">
    <property type="term" value="P:cellular response to oxidative stress"/>
    <property type="evidence" value="ECO:0007669"/>
    <property type="project" value="TreeGrafter"/>
</dbReference>
<reference evidence="15 16" key="1">
    <citation type="journal article" date="2016" name="Nat. Commun.">
        <title>Thousands of microbial genomes shed light on interconnected biogeochemical processes in an aquifer system.</title>
        <authorList>
            <person name="Anantharaman K."/>
            <person name="Brown C.T."/>
            <person name="Hug L.A."/>
            <person name="Sharon I."/>
            <person name="Castelle C.J."/>
            <person name="Probst A.J."/>
            <person name="Thomas B.C."/>
            <person name="Singh A."/>
            <person name="Wilkins M.J."/>
            <person name="Karaoz U."/>
            <person name="Brodie E.L."/>
            <person name="Williams K.H."/>
            <person name="Hubbard S.S."/>
            <person name="Banfield J.F."/>
        </authorList>
    </citation>
    <scope>NUCLEOTIDE SEQUENCE [LARGE SCALE GENOMIC DNA]</scope>
</reference>
<evidence type="ECO:0000256" key="4">
    <source>
        <dbReference type="ARBA" id="ARBA00022559"/>
    </source>
</evidence>
<evidence type="ECO:0000256" key="6">
    <source>
        <dbReference type="ARBA" id="ARBA00023002"/>
    </source>
</evidence>
<evidence type="ECO:0000256" key="2">
    <source>
        <dbReference type="ARBA" id="ARBA00011245"/>
    </source>
</evidence>
<comment type="similarity">
    <text evidence="10">Belongs to the peroxiredoxin family. BCP/PrxQ subfamily.</text>
</comment>
<dbReference type="EC" id="1.11.1.24" evidence="3"/>
<evidence type="ECO:0000313" key="15">
    <source>
        <dbReference type="EMBL" id="OGH02075.1"/>
    </source>
</evidence>
<name>A0A1F6GVB7_9PROT</name>